<keyword evidence="12 17" id="KW-0472">Membrane</keyword>
<dbReference type="GO" id="GO:0005509">
    <property type="term" value="F:calcium ion binding"/>
    <property type="evidence" value="ECO:0007669"/>
    <property type="project" value="InterPro"/>
</dbReference>
<dbReference type="InterPro" id="IPR025287">
    <property type="entry name" value="WAK_GUB"/>
</dbReference>
<keyword evidence="6 18" id="KW-0732">Signal</keyword>
<evidence type="ECO:0000256" key="6">
    <source>
        <dbReference type="ARBA" id="ARBA00022729"/>
    </source>
</evidence>
<name>A0A4Y7JKZ6_PAPSO</name>
<dbReference type="SUPFAM" id="SSF57196">
    <property type="entry name" value="EGF/Laminin"/>
    <property type="match status" value="1"/>
</dbReference>
<dbReference type="GO" id="GO:0004674">
    <property type="term" value="F:protein serine/threonine kinase activity"/>
    <property type="evidence" value="ECO:0007669"/>
    <property type="project" value="UniProtKB-KW"/>
</dbReference>
<dbReference type="FunFam" id="2.10.25.10:FF:000038">
    <property type="entry name" value="Fibrillin 2"/>
    <property type="match status" value="1"/>
</dbReference>
<feature type="transmembrane region" description="Helical" evidence="17">
    <location>
        <begin position="344"/>
        <end position="367"/>
    </location>
</feature>
<dbReference type="PROSITE" id="PS01187">
    <property type="entry name" value="EGF_CA"/>
    <property type="match status" value="1"/>
</dbReference>
<dbReference type="EMBL" id="CM010719">
    <property type="protein sequence ID" value="RZC61427.1"/>
    <property type="molecule type" value="Genomic_DNA"/>
</dbReference>
<dbReference type="GO" id="GO:0030247">
    <property type="term" value="F:polysaccharide binding"/>
    <property type="evidence" value="ECO:0007669"/>
    <property type="project" value="InterPro"/>
</dbReference>
<dbReference type="STRING" id="3469.A0A4Y7JKZ6"/>
<dbReference type="Pfam" id="PF13947">
    <property type="entry name" value="GUB_WAK_bind"/>
    <property type="match status" value="1"/>
</dbReference>
<feature type="domain" description="EGF-like" evidence="20">
    <location>
        <begin position="248"/>
        <end position="288"/>
    </location>
</feature>
<dbReference type="GO" id="GO:0005886">
    <property type="term" value="C:plasma membrane"/>
    <property type="evidence" value="ECO:0007669"/>
    <property type="project" value="TreeGrafter"/>
</dbReference>
<protein>
    <recommendedName>
        <fullName evidence="23">Protein kinase domain-containing protein</fullName>
    </recommendedName>
</protein>
<dbReference type="Pfam" id="PF07645">
    <property type="entry name" value="EGF_CA"/>
    <property type="match status" value="1"/>
</dbReference>
<dbReference type="InterPro" id="IPR000742">
    <property type="entry name" value="EGF"/>
</dbReference>
<dbReference type="PROSITE" id="PS01186">
    <property type="entry name" value="EGF_2"/>
    <property type="match status" value="1"/>
</dbReference>
<dbReference type="Proteomes" id="UP000316621">
    <property type="component" value="Chromosome 5"/>
</dbReference>
<dbReference type="CDD" id="cd14066">
    <property type="entry name" value="STKc_IRAK"/>
    <property type="match status" value="1"/>
</dbReference>
<feature type="domain" description="Protein kinase" evidence="19">
    <location>
        <begin position="435"/>
        <end position="723"/>
    </location>
</feature>
<dbReference type="GO" id="GO:0007166">
    <property type="term" value="P:cell surface receptor signaling pathway"/>
    <property type="evidence" value="ECO:0007669"/>
    <property type="project" value="InterPro"/>
</dbReference>
<dbReference type="AlphaFoldDB" id="A0A4Y7JKZ6"/>
<evidence type="ECO:0000259" key="20">
    <source>
        <dbReference type="PROSITE" id="PS50026"/>
    </source>
</evidence>
<keyword evidence="5 17" id="KW-0812">Transmembrane</keyword>
<feature type="binding site" evidence="16">
    <location>
        <position position="464"/>
    </location>
    <ligand>
        <name>ATP</name>
        <dbReference type="ChEBI" id="CHEBI:30616"/>
    </ligand>
</feature>
<feature type="domain" description="EGF-like" evidence="20">
    <location>
        <begin position="289"/>
        <end position="327"/>
    </location>
</feature>
<evidence type="ECO:0000256" key="13">
    <source>
        <dbReference type="ARBA" id="ARBA00023157"/>
    </source>
</evidence>
<dbReference type="Gramene" id="RZC61427">
    <property type="protein sequence ID" value="RZC61427"/>
    <property type="gene ID" value="C5167_023190"/>
</dbReference>
<dbReference type="PROSITE" id="PS00108">
    <property type="entry name" value="PROTEIN_KINASE_ST"/>
    <property type="match status" value="1"/>
</dbReference>
<evidence type="ECO:0000313" key="22">
    <source>
        <dbReference type="Proteomes" id="UP000316621"/>
    </source>
</evidence>
<evidence type="ECO:0000256" key="16">
    <source>
        <dbReference type="PROSITE-ProRule" id="PRU10141"/>
    </source>
</evidence>
<dbReference type="InterPro" id="IPR017441">
    <property type="entry name" value="Protein_kinase_ATP_BS"/>
</dbReference>
<keyword evidence="10 16" id="KW-0067">ATP-binding</keyword>
<feature type="chain" id="PRO_5021385354" description="Protein kinase domain-containing protein" evidence="18">
    <location>
        <begin position="25"/>
        <end position="780"/>
    </location>
</feature>
<keyword evidence="2" id="KW-0723">Serine/threonine-protein kinase</keyword>
<keyword evidence="4" id="KW-0808">Transferase</keyword>
<dbReference type="CDD" id="cd00054">
    <property type="entry name" value="EGF_CA"/>
    <property type="match status" value="2"/>
</dbReference>
<keyword evidence="13" id="KW-1015">Disulfide bond</keyword>
<dbReference type="FunFam" id="1.10.510.10:FF:000084">
    <property type="entry name" value="Wall-associated receptor kinase 2"/>
    <property type="match status" value="1"/>
</dbReference>
<keyword evidence="9" id="KW-0418">Kinase</keyword>
<organism evidence="21 22">
    <name type="scientific">Papaver somniferum</name>
    <name type="common">Opium poppy</name>
    <dbReference type="NCBI Taxonomy" id="3469"/>
    <lineage>
        <taxon>Eukaryota</taxon>
        <taxon>Viridiplantae</taxon>
        <taxon>Streptophyta</taxon>
        <taxon>Embryophyta</taxon>
        <taxon>Tracheophyta</taxon>
        <taxon>Spermatophyta</taxon>
        <taxon>Magnoliopsida</taxon>
        <taxon>Ranunculales</taxon>
        <taxon>Papaveraceae</taxon>
        <taxon>Papaveroideae</taxon>
        <taxon>Papaver</taxon>
    </lineage>
</organism>
<dbReference type="OMA" id="FRINIYI"/>
<dbReference type="PROSITE" id="PS50011">
    <property type="entry name" value="PROTEIN_KINASE_DOM"/>
    <property type="match status" value="1"/>
</dbReference>
<evidence type="ECO:0000256" key="5">
    <source>
        <dbReference type="ARBA" id="ARBA00022692"/>
    </source>
</evidence>
<evidence type="ECO:0008006" key="23">
    <source>
        <dbReference type="Google" id="ProtNLM"/>
    </source>
</evidence>
<dbReference type="Pfam" id="PF08488">
    <property type="entry name" value="WAK"/>
    <property type="match status" value="1"/>
</dbReference>
<dbReference type="PROSITE" id="PS00010">
    <property type="entry name" value="ASX_HYDROXYL"/>
    <property type="match status" value="1"/>
</dbReference>
<dbReference type="InterPro" id="IPR049883">
    <property type="entry name" value="NOTCH1_EGF-like"/>
</dbReference>
<dbReference type="InterPro" id="IPR045274">
    <property type="entry name" value="WAK-like"/>
</dbReference>
<dbReference type="Gene3D" id="2.10.25.10">
    <property type="entry name" value="Laminin"/>
    <property type="match status" value="2"/>
</dbReference>
<dbReference type="InterPro" id="IPR000719">
    <property type="entry name" value="Prot_kinase_dom"/>
</dbReference>
<dbReference type="SMART" id="SM00220">
    <property type="entry name" value="S_TKc"/>
    <property type="match status" value="1"/>
</dbReference>
<dbReference type="Pfam" id="PF00069">
    <property type="entry name" value="Pkinase"/>
    <property type="match status" value="1"/>
</dbReference>
<comment type="subcellular location">
    <subcellularLocation>
        <location evidence="1">Membrane</location>
        <topology evidence="1">Single-pass type I membrane protein</topology>
    </subcellularLocation>
</comment>
<dbReference type="SMART" id="SM00181">
    <property type="entry name" value="EGF"/>
    <property type="match status" value="2"/>
</dbReference>
<evidence type="ECO:0000256" key="4">
    <source>
        <dbReference type="ARBA" id="ARBA00022679"/>
    </source>
</evidence>
<sequence>MASYLFLKFQCFILLLLWLQLASTTEIPITASSSIAKPGCRDKCGNISIPYPFGMGDGCFLNKYFNITCNESLPKPAAYRSVFNISNISISDGEMTVEQPIATDCSGVGIDIYNRFSKFTFSHTKNKFFAIGCNTYAYLEINGNASTATGCMSICNTVGDTTNGSCTGIGCCQAGSIPAGVKVFNVTVGSLNVSRRLDFNPCSYAFLAEESSFNFSSSYLKDFKTRGSGMVPVVADWTIGNETCQEAQRNLTTYACGRNTDCIHGKGPGYRCSCKPGYTGINPYLDCQDIDECNLQKNPCTHGSYCINTEGSYQCPCIKGYTSEFRDGNMTCIPIPESIFRNRIFVGTCLSLSVLLLSLVTSIWLYWGYRKRKHLKVKEEFFKQNGGLILSRLLNERQEDVETSRNGRGGKKKAGQLLLATIYTESELSKATNNYHENQILGRGGFGTVYKGTLANGDVVAIKKTKIVDRNQNEQFMNEIAVLSQINHKNVVQLLGCCLESEVTLLVYEFISNGTLHQHLHEYSENQTAGSATLSWENRLRIASEVAGSLAYLHAEASIPIIHRDVKSSNVLLDDDYKAKVSDFGASRLNPTDQAQLSTVVQGTFGYLDPEYMLSNQLTEKSDVYSFGVLLVELLTGKAVFSPDRLEEERNLANYFLSSLRTNRLFAILDGNLVRYDDNERISSVDVHQQIQETAELAQKCLRVKGEKRPTMKEVAMVLHGLMRSSSSYPGGRMDDEELPNNSKEEFMLLLESANLSYTDSMTTIGDSSKGTLALETEGR</sequence>
<dbReference type="PANTHER" id="PTHR27005">
    <property type="entry name" value="WALL-ASSOCIATED RECEPTOR KINASE-LIKE 21"/>
    <property type="match status" value="1"/>
</dbReference>
<evidence type="ECO:0000256" key="12">
    <source>
        <dbReference type="ARBA" id="ARBA00023136"/>
    </source>
</evidence>
<dbReference type="FunFam" id="3.30.200.20:FF:000337">
    <property type="entry name" value="Wall-associated receptor kinase 3"/>
    <property type="match status" value="1"/>
</dbReference>
<evidence type="ECO:0000256" key="1">
    <source>
        <dbReference type="ARBA" id="ARBA00004479"/>
    </source>
</evidence>
<dbReference type="InterPro" id="IPR001881">
    <property type="entry name" value="EGF-like_Ca-bd_dom"/>
</dbReference>
<evidence type="ECO:0000256" key="18">
    <source>
        <dbReference type="SAM" id="SignalP"/>
    </source>
</evidence>
<evidence type="ECO:0000256" key="14">
    <source>
        <dbReference type="ARBA" id="ARBA00023180"/>
    </source>
</evidence>
<dbReference type="InterPro" id="IPR000152">
    <property type="entry name" value="EGF-type_Asp/Asn_hydroxyl_site"/>
</dbReference>
<dbReference type="SMART" id="SM00179">
    <property type="entry name" value="EGF_CA"/>
    <property type="match status" value="2"/>
</dbReference>
<dbReference type="InterPro" id="IPR018097">
    <property type="entry name" value="EGF_Ca-bd_CS"/>
</dbReference>
<evidence type="ECO:0000256" key="8">
    <source>
        <dbReference type="ARBA" id="ARBA00022741"/>
    </source>
</evidence>
<evidence type="ECO:0000256" key="3">
    <source>
        <dbReference type="ARBA" id="ARBA00022536"/>
    </source>
</evidence>
<evidence type="ECO:0000256" key="15">
    <source>
        <dbReference type="PROSITE-ProRule" id="PRU00076"/>
    </source>
</evidence>
<feature type="signal peptide" evidence="18">
    <location>
        <begin position="1"/>
        <end position="24"/>
    </location>
</feature>
<reference evidence="21 22" key="1">
    <citation type="journal article" date="2018" name="Science">
        <title>The opium poppy genome and morphinan production.</title>
        <authorList>
            <person name="Guo L."/>
            <person name="Winzer T."/>
            <person name="Yang X."/>
            <person name="Li Y."/>
            <person name="Ning Z."/>
            <person name="He Z."/>
            <person name="Teodor R."/>
            <person name="Lu Y."/>
            <person name="Bowser T.A."/>
            <person name="Graham I.A."/>
            <person name="Ye K."/>
        </authorList>
    </citation>
    <scope>NUCLEOTIDE SEQUENCE [LARGE SCALE GENOMIC DNA]</scope>
    <source>
        <strain evidence="22">cv. HN1</strain>
        <tissue evidence="21">Leaves</tissue>
    </source>
</reference>
<proteinExistence type="predicted"/>
<accession>A0A4Y7JKZ6</accession>
<dbReference type="InterPro" id="IPR008271">
    <property type="entry name" value="Ser/Thr_kinase_AS"/>
</dbReference>
<dbReference type="Gene3D" id="1.10.510.10">
    <property type="entry name" value="Transferase(Phosphotransferase) domain 1"/>
    <property type="match status" value="1"/>
</dbReference>
<keyword evidence="7" id="KW-0677">Repeat</keyword>
<keyword evidence="22" id="KW-1185">Reference proteome</keyword>
<evidence type="ECO:0000256" key="10">
    <source>
        <dbReference type="ARBA" id="ARBA00022840"/>
    </source>
</evidence>
<keyword evidence="3 15" id="KW-0245">EGF-like domain</keyword>
<dbReference type="PROSITE" id="PS50026">
    <property type="entry name" value="EGF_3"/>
    <property type="match status" value="2"/>
</dbReference>
<comment type="caution">
    <text evidence="15">Lacks conserved residue(s) required for the propagation of feature annotation.</text>
</comment>
<keyword evidence="14" id="KW-0325">Glycoprotein</keyword>
<dbReference type="InterPro" id="IPR011009">
    <property type="entry name" value="Kinase-like_dom_sf"/>
</dbReference>
<gene>
    <name evidence="21" type="ORF">C5167_023190</name>
</gene>
<dbReference type="Gene3D" id="3.30.200.20">
    <property type="entry name" value="Phosphorylase Kinase, domain 1"/>
    <property type="match status" value="1"/>
</dbReference>
<evidence type="ECO:0000256" key="17">
    <source>
        <dbReference type="SAM" id="Phobius"/>
    </source>
</evidence>
<dbReference type="GO" id="GO:0005524">
    <property type="term" value="F:ATP binding"/>
    <property type="evidence" value="ECO:0007669"/>
    <property type="project" value="UniProtKB-UniRule"/>
</dbReference>
<dbReference type="OrthoDB" id="4062651at2759"/>
<keyword evidence="8 16" id="KW-0547">Nucleotide-binding</keyword>
<evidence type="ECO:0000256" key="2">
    <source>
        <dbReference type="ARBA" id="ARBA00022527"/>
    </source>
</evidence>
<evidence type="ECO:0000256" key="11">
    <source>
        <dbReference type="ARBA" id="ARBA00022989"/>
    </source>
</evidence>
<evidence type="ECO:0000259" key="19">
    <source>
        <dbReference type="PROSITE" id="PS50011"/>
    </source>
</evidence>
<dbReference type="PANTHER" id="PTHR27005:SF468">
    <property type="entry name" value="OS01G0310500 PROTEIN"/>
    <property type="match status" value="1"/>
</dbReference>
<evidence type="ECO:0000313" key="21">
    <source>
        <dbReference type="EMBL" id="RZC61427.1"/>
    </source>
</evidence>
<dbReference type="InterPro" id="IPR013695">
    <property type="entry name" value="WAK"/>
</dbReference>
<keyword evidence="11 17" id="KW-1133">Transmembrane helix</keyword>
<dbReference type="PROSITE" id="PS00107">
    <property type="entry name" value="PROTEIN_KINASE_ATP"/>
    <property type="match status" value="1"/>
</dbReference>
<evidence type="ECO:0000256" key="7">
    <source>
        <dbReference type="ARBA" id="ARBA00022737"/>
    </source>
</evidence>
<evidence type="ECO:0000256" key="9">
    <source>
        <dbReference type="ARBA" id="ARBA00022777"/>
    </source>
</evidence>
<dbReference type="SUPFAM" id="SSF56112">
    <property type="entry name" value="Protein kinase-like (PK-like)"/>
    <property type="match status" value="1"/>
</dbReference>